<dbReference type="RefSeq" id="WP_117329861.1">
    <property type="nucleotide sequence ID" value="NZ_QUWK01000004.1"/>
</dbReference>
<dbReference type="InterPro" id="IPR007197">
    <property type="entry name" value="rSAM"/>
</dbReference>
<protein>
    <submittedName>
        <fullName evidence="6">Radical SAM protein</fullName>
    </submittedName>
</protein>
<dbReference type="SUPFAM" id="SSF47781">
    <property type="entry name" value="RuvA domain 2-like"/>
    <property type="match status" value="1"/>
</dbReference>
<organism evidence="6 7">
    <name type="scientific">Sphaerochaeta halotolerans</name>
    <dbReference type="NCBI Taxonomy" id="2293840"/>
    <lineage>
        <taxon>Bacteria</taxon>
        <taxon>Pseudomonadati</taxon>
        <taxon>Spirochaetota</taxon>
        <taxon>Spirochaetia</taxon>
        <taxon>Spirochaetales</taxon>
        <taxon>Sphaerochaetaceae</taxon>
        <taxon>Sphaerochaeta</taxon>
    </lineage>
</organism>
<evidence type="ECO:0000256" key="1">
    <source>
        <dbReference type="ARBA" id="ARBA00001966"/>
    </source>
</evidence>
<sequence length="390" mass="43823">MDTQSKLDILSRDAQYDLSCACGTKNPNEHRKRDNTGSGWLYPTTTASGGPGIVLKTLLGNRCVNDCKYCPLRTGQDFRPVALSPSEMASFFYDFQAKRPLLGLFLSSAVMGDAGGTMEMLVSTAKILRNRYHYKGYIHLKVIPGSTKESIDEALKYASALSLNIETPGEHHFSKLTDAKNYVQDILEPLKYIASQTARGSQYQRVHTSSQFIVGASNELDKEILFYTSRMYKELHVGRLYFSAYQRGLGDSSLPGEQVAAPKQAQLELFDGLPSIPLQDQGLLTREHRLYQADWLLRKYGFNFEELSFGQEGNLSLDDDPKLAWAKANIDFYPLSIKRAPKEALLRVPGLGPTYVNRIIDKRRNTPISCLEDLHLPFSTLEKARPFITM</sequence>
<evidence type="ECO:0000313" key="7">
    <source>
        <dbReference type="Proteomes" id="UP000264002"/>
    </source>
</evidence>
<dbReference type="CDD" id="cd01335">
    <property type="entry name" value="Radical_SAM"/>
    <property type="match status" value="1"/>
</dbReference>
<dbReference type="InterPro" id="IPR058240">
    <property type="entry name" value="rSAM_sf"/>
</dbReference>
<name>A0A372MI58_9SPIR</name>
<evidence type="ECO:0000256" key="2">
    <source>
        <dbReference type="ARBA" id="ARBA00022691"/>
    </source>
</evidence>
<keyword evidence="4" id="KW-0408">Iron</keyword>
<dbReference type="Proteomes" id="UP000264002">
    <property type="component" value="Unassembled WGS sequence"/>
</dbReference>
<proteinExistence type="predicted"/>
<evidence type="ECO:0000313" key="6">
    <source>
        <dbReference type="EMBL" id="RFU95449.1"/>
    </source>
</evidence>
<comment type="cofactor">
    <cofactor evidence="1">
        <name>[4Fe-4S] cluster</name>
        <dbReference type="ChEBI" id="CHEBI:49883"/>
    </cofactor>
</comment>
<accession>A0A372MI58</accession>
<dbReference type="InterPro" id="IPR023874">
    <property type="entry name" value="DNA_rSAM_put"/>
</dbReference>
<comment type="caution">
    <text evidence="6">The sequence shown here is derived from an EMBL/GenBank/DDBJ whole genome shotgun (WGS) entry which is preliminary data.</text>
</comment>
<dbReference type="GO" id="GO:0003824">
    <property type="term" value="F:catalytic activity"/>
    <property type="evidence" value="ECO:0007669"/>
    <property type="project" value="InterPro"/>
</dbReference>
<evidence type="ECO:0000256" key="4">
    <source>
        <dbReference type="ARBA" id="ARBA00023004"/>
    </source>
</evidence>
<dbReference type="GO" id="GO:0051536">
    <property type="term" value="F:iron-sulfur cluster binding"/>
    <property type="evidence" value="ECO:0007669"/>
    <property type="project" value="UniProtKB-KW"/>
</dbReference>
<dbReference type="InterPro" id="IPR013785">
    <property type="entry name" value="Aldolase_TIM"/>
</dbReference>
<gene>
    <name evidence="6" type="ORF">DYP60_04440</name>
</gene>
<dbReference type="Gene3D" id="3.20.20.70">
    <property type="entry name" value="Aldolase class I"/>
    <property type="match status" value="1"/>
</dbReference>
<reference evidence="6 7" key="2">
    <citation type="submission" date="2018-09" db="EMBL/GenBank/DDBJ databases">
        <title>Genome of Sphaerochaeta halotolerans strain 4-11.</title>
        <authorList>
            <person name="Nazina T.N."/>
            <person name="Sokolova D.S."/>
        </authorList>
    </citation>
    <scope>NUCLEOTIDE SEQUENCE [LARGE SCALE GENOMIC DNA]</scope>
    <source>
        <strain evidence="6 7">4-11</strain>
    </source>
</reference>
<dbReference type="SFLD" id="SFLDS00029">
    <property type="entry name" value="Radical_SAM"/>
    <property type="match status" value="1"/>
</dbReference>
<keyword evidence="3" id="KW-0479">Metal-binding</keyword>
<reference evidence="7" key="1">
    <citation type="submission" date="2018-08" db="EMBL/GenBank/DDBJ databases">
        <authorList>
            <person name="Grouzdev D.S."/>
            <person name="Krutkina M.S."/>
        </authorList>
    </citation>
    <scope>NUCLEOTIDE SEQUENCE [LARGE SCALE GENOMIC DNA]</scope>
    <source>
        <strain evidence="7">4-11</strain>
    </source>
</reference>
<dbReference type="SUPFAM" id="SSF102114">
    <property type="entry name" value="Radical SAM enzymes"/>
    <property type="match status" value="1"/>
</dbReference>
<dbReference type="EMBL" id="QUWK01000004">
    <property type="protein sequence ID" value="RFU95449.1"/>
    <property type="molecule type" value="Genomic_DNA"/>
</dbReference>
<evidence type="ECO:0000256" key="3">
    <source>
        <dbReference type="ARBA" id="ARBA00022723"/>
    </source>
</evidence>
<keyword evidence="5" id="KW-0411">Iron-sulfur</keyword>
<dbReference type="SFLD" id="SFLDG01102">
    <property type="entry name" value="Uncharacterised_Radical_SAM_Su"/>
    <property type="match status" value="1"/>
</dbReference>
<keyword evidence="2" id="KW-0949">S-adenosyl-L-methionine</keyword>
<dbReference type="GO" id="GO:0046872">
    <property type="term" value="F:metal ion binding"/>
    <property type="evidence" value="ECO:0007669"/>
    <property type="project" value="UniProtKB-KW"/>
</dbReference>
<dbReference type="AlphaFoldDB" id="A0A372MI58"/>
<keyword evidence="7" id="KW-1185">Reference proteome</keyword>
<dbReference type="InterPro" id="IPR010994">
    <property type="entry name" value="RuvA_2-like"/>
</dbReference>
<evidence type="ECO:0000256" key="5">
    <source>
        <dbReference type="ARBA" id="ARBA00023014"/>
    </source>
</evidence>